<dbReference type="Proteomes" id="UP000334019">
    <property type="component" value="Chromosome"/>
</dbReference>
<feature type="compositionally biased region" description="Basic residues" evidence="1">
    <location>
        <begin position="376"/>
        <end position="396"/>
    </location>
</feature>
<keyword evidence="3" id="KW-1185">Reference proteome</keyword>
<evidence type="ECO:0000313" key="3">
    <source>
        <dbReference type="Proteomes" id="UP000334019"/>
    </source>
</evidence>
<sequence length="408" mass="44549">MAEVSIGEAVRRVGQAVADLVAADLDTASEPELADLAIDLLGIESQVGAVIAQVTARVDASKIWANDGSRSSAAWLSRAAGRDRNECAALVRRGRALRDMPLVDEAHRAGRLSSRHVQLLARAAGWAPGCFADDEAWLVARALELPYDDLVTVVAYWRQCTRPDDVEDEATRRWRQRSAHLSPGLDGVGHLDVTFDPVGYTEFAEALRRIEHELWEADWADARDRLGNAASSADLARSTAPRRYDALIEMARRASAAPPGARAPRPLVTVHVDHETLTGRICELSTGRVVTPGEVLPLLAAADVERAVFGPEGRVIDLGRRSRLFVGGSRRAVEIQEPRCTHGTCSVPSELCDIHHVDEWTHGGTTDPTNGEPRCPAHHPGRRRKNPPRRRRRSRGPRAAPSDEEDGS</sequence>
<accession>A0A5Q2RHD9</accession>
<reference evidence="2 3" key="1">
    <citation type="submission" date="2019-11" db="EMBL/GenBank/DDBJ databases">
        <authorList>
            <person name="He Y."/>
        </authorList>
    </citation>
    <scope>NUCLEOTIDE SEQUENCE [LARGE SCALE GENOMIC DNA]</scope>
    <source>
        <strain evidence="2 3">SCSIO 58843</strain>
    </source>
</reference>
<name>A0A5Q2RHD9_9ACTN</name>
<dbReference type="KEGG" id="atq:GH723_08770"/>
<gene>
    <name evidence="2" type="ORF">GH723_08770</name>
</gene>
<dbReference type="RefSeq" id="WP_153759291.1">
    <property type="nucleotide sequence ID" value="NZ_CP045851.1"/>
</dbReference>
<proteinExistence type="predicted"/>
<feature type="region of interest" description="Disordered" evidence="1">
    <location>
        <begin position="363"/>
        <end position="408"/>
    </location>
</feature>
<dbReference type="InterPro" id="IPR003615">
    <property type="entry name" value="HNH_nuc"/>
</dbReference>
<evidence type="ECO:0000313" key="2">
    <source>
        <dbReference type="EMBL" id="QGG95183.1"/>
    </source>
</evidence>
<evidence type="ECO:0000256" key="1">
    <source>
        <dbReference type="SAM" id="MobiDB-lite"/>
    </source>
</evidence>
<dbReference type="EMBL" id="CP045851">
    <property type="protein sequence ID" value="QGG95183.1"/>
    <property type="molecule type" value="Genomic_DNA"/>
</dbReference>
<dbReference type="CDD" id="cd00085">
    <property type="entry name" value="HNHc"/>
    <property type="match status" value="1"/>
</dbReference>
<dbReference type="AlphaFoldDB" id="A0A5Q2RHD9"/>
<protein>
    <submittedName>
        <fullName evidence="2">DUF222 domain-containing protein</fullName>
    </submittedName>
</protein>
<organism evidence="2 3">
    <name type="scientific">Actinomarinicola tropica</name>
    <dbReference type="NCBI Taxonomy" id="2789776"/>
    <lineage>
        <taxon>Bacteria</taxon>
        <taxon>Bacillati</taxon>
        <taxon>Actinomycetota</taxon>
        <taxon>Acidimicrobiia</taxon>
        <taxon>Acidimicrobiales</taxon>
        <taxon>Iamiaceae</taxon>
        <taxon>Actinomarinicola</taxon>
    </lineage>
</organism>